<dbReference type="VEuPathDB" id="FungiDB:H257_15847"/>
<feature type="region of interest" description="Disordered" evidence="6">
    <location>
        <begin position="1"/>
        <end position="169"/>
    </location>
</feature>
<evidence type="ECO:0000256" key="2">
    <source>
        <dbReference type="ARBA" id="ARBA00022801"/>
    </source>
</evidence>
<dbReference type="GO" id="GO:0005694">
    <property type="term" value="C:chromosome"/>
    <property type="evidence" value="ECO:0007669"/>
    <property type="project" value="UniProtKB-ARBA"/>
</dbReference>
<dbReference type="InterPro" id="IPR041677">
    <property type="entry name" value="DNA2/NAM7_AAA_11"/>
</dbReference>
<feature type="domain" description="Helicase ATP-binding" evidence="7">
    <location>
        <begin position="498"/>
        <end position="928"/>
    </location>
</feature>
<dbReference type="CDD" id="cd18808">
    <property type="entry name" value="SF1_C_Upf1"/>
    <property type="match status" value="1"/>
</dbReference>
<dbReference type="PANTHER" id="PTHR10887:SF495">
    <property type="entry name" value="HELICASE SENATAXIN ISOFORM X1-RELATED"/>
    <property type="match status" value="1"/>
</dbReference>
<evidence type="ECO:0000256" key="6">
    <source>
        <dbReference type="SAM" id="MobiDB-lite"/>
    </source>
</evidence>
<evidence type="ECO:0000256" key="3">
    <source>
        <dbReference type="ARBA" id="ARBA00022806"/>
    </source>
</evidence>
<dbReference type="PANTHER" id="PTHR10887">
    <property type="entry name" value="DNA2/NAM7 HELICASE FAMILY"/>
    <property type="match status" value="1"/>
</dbReference>
<feature type="compositionally biased region" description="Polar residues" evidence="6">
    <location>
        <begin position="88"/>
        <end position="99"/>
    </location>
</feature>
<dbReference type="GO" id="GO:0005524">
    <property type="term" value="F:ATP binding"/>
    <property type="evidence" value="ECO:0007669"/>
    <property type="project" value="UniProtKB-KW"/>
</dbReference>
<reference evidence="8" key="1">
    <citation type="submission" date="2018-07" db="EMBL/GenBank/DDBJ databases">
        <title>Annotation of Aphanomyces astaci genome assembly.</title>
        <authorList>
            <person name="Studholme D.J."/>
        </authorList>
    </citation>
    <scope>NUCLEOTIDE SEQUENCE [LARGE SCALE GENOMIC DNA]</scope>
    <source>
        <strain evidence="8">Pc</strain>
    </source>
</reference>
<evidence type="ECO:0000313" key="8">
    <source>
        <dbReference type="EMBL" id="RQM25943.1"/>
    </source>
</evidence>
<evidence type="ECO:0000313" key="9">
    <source>
        <dbReference type="Proteomes" id="UP000284702"/>
    </source>
</evidence>
<dbReference type="InterPro" id="IPR014001">
    <property type="entry name" value="Helicase_ATP-bd"/>
</dbReference>
<feature type="region of interest" description="Disordered" evidence="6">
    <location>
        <begin position="1184"/>
        <end position="1208"/>
    </location>
</feature>
<dbReference type="SUPFAM" id="SSF52540">
    <property type="entry name" value="P-loop containing nucleoside triphosphate hydrolases"/>
    <property type="match status" value="1"/>
</dbReference>
<evidence type="ECO:0000256" key="1">
    <source>
        <dbReference type="ARBA" id="ARBA00022741"/>
    </source>
</evidence>
<feature type="compositionally biased region" description="Polar residues" evidence="6">
    <location>
        <begin position="10"/>
        <end position="23"/>
    </location>
</feature>
<keyword evidence="2" id="KW-0378">Hydrolase</keyword>
<comment type="caution">
    <text evidence="8">The sequence shown here is derived from an EMBL/GenBank/DDBJ whole genome shotgun (WGS) entry which is preliminary data.</text>
</comment>
<dbReference type="FunFam" id="3.40.50.300:FF:000326">
    <property type="entry name" value="P-loop containing nucleoside triphosphate hydrolase"/>
    <property type="match status" value="1"/>
</dbReference>
<evidence type="ECO:0000256" key="5">
    <source>
        <dbReference type="ARBA" id="ARBA00048432"/>
    </source>
</evidence>
<evidence type="ECO:0000259" key="7">
    <source>
        <dbReference type="SMART" id="SM00487"/>
    </source>
</evidence>
<organism evidence="8 9">
    <name type="scientific">Aphanomyces astaci</name>
    <name type="common">Crayfish plague agent</name>
    <dbReference type="NCBI Taxonomy" id="112090"/>
    <lineage>
        <taxon>Eukaryota</taxon>
        <taxon>Sar</taxon>
        <taxon>Stramenopiles</taxon>
        <taxon>Oomycota</taxon>
        <taxon>Saprolegniomycetes</taxon>
        <taxon>Saprolegniales</taxon>
        <taxon>Verrucalvaceae</taxon>
        <taxon>Aphanomyces</taxon>
    </lineage>
</organism>
<dbReference type="Proteomes" id="UP000284702">
    <property type="component" value="Unassembled WGS sequence"/>
</dbReference>
<proteinExistence type="predicted"/>
<protein>
    <recommendedName>
        <fullName evidence="7">Helicase ATP-binding domain-containing protein</fullName>
    </recommendedName>
</protein>
<comment type="catalytic activity">
    <reaction evidence="5">
        <text>ATP + H2O = ADP + phosphate + H(+)</text>
        <dbReference type="Rhea" id="RHEA:13065"/>
        <dbReference type="ChEBI" id="CHEBI:15377"/>
        <dbReference type="ChEBI" id="CHEBI:15378"/>
        <dbReference type="ChEBI" id="CHEBI:30616"/>
        <dbReference type="ChEBI" id="CHEBI:43474"/>
        <dbReference type="ChEBI" id="CHEBI:456216"/>
        <dbReference type="EC" id="3.6.4.12"/>
    </reaction>
    <physiologicalReaction direction="left-to-right" evidence="5">
        <dbReference type="Rhea" id="RHEA:13066"/>
    </physiologicalReaction>
</comment>
<sequence length="1928" mass="213025">MRKSARQSEKSASSRSQQLQHLQNARRAALGLGVNADDEEEDNDEVEWHPDDEDESSVSSGGEDDEDDLRPSHTKPRSGNLTRKRSLNAMQDGTISNDITAAAKRRERTDVTMSSNPKDPRQRRQAPVKSELTIPRQEKNPKDPRQRRAVGPRATDQPSSTNVKVALPIYTDSSDEDEVLLKKPKSILKRSQHTKSQLPLAPPSNATSQVVVSGGIGWAGSTVSQTTKPLALHKRPNRQRQAQLLRPVMSSSNALSQFYEDIMDWDVGAALVQDAHPSATAKQPDKNCCDDVVPSTFESFEHYFDVWKPLAVQEVHAQSINGLSSDLPPALPVTTRTNVLATVGVSTIKVSVLINRGANPTKKQLLQLDDIRKDDLVLLTPDNTYLTRRMRGPSKPDDMLLTTSCGILGIVDSQRSSREGLVVVVTSKKWRELSGGGHKDAAPPLFVFKLNNLVTSFREFRALCQCREYKLMPLLLSGKAQPPSTKLDSLGMAYVQWLRKTFNESQQEAIAAAATSHGFTLIKGPPGTGKTTTLKGLLNSLHLREYNRYYNAVLDVARRPDHETSKAWAAIGDEKPHILVAAPSNIAVDNIVAKIMEEGFCDGEGRQYFPNIIRVGRGATHAAAVAIVVDDVAPPPIVDHHSAAAPPDATPAALAVYRSDSEDDDAAHVPFSCDEVTVHVGDDDLDEDEMDEPFVPVECGDESDEVDEPFANGATAAAAAEMHQDGDEEDVDEPLVPVDLAAGSAEDGECSDIEPPPPPPSDDIVTAIPRLPPSHEPVIIDYNAYKPYKDMAQRINLCLERFHSLKLELQRYAMVRRSMEAHGRVVKETQDTLESSFLESAHIVFTTLSSAGHRALDDSSRYDILVIDEAAQAVELSTIIPMRFGSRQCVLVGDPQQLSATVFSRTSAQSLYERSLFERLESCGHPVHMLRTHHPTISAFPRQYFYGGLLQDGDNVRQPTYAKMYHGLAPAFKPLVFWNLVSSREAMSSMSRTNPMEVKLAVNLYLTLRNSCPPDAIRGKVGVITPYAAQMDELKRAFTVACNGEFHHDVEINTVDGYQGREKDIIIRVGFLNDIRRMNVALTRAKFACYVLGSEAALQNSTPWAALLDHARGTGCLVNVPNPQENLFTLVPAPPGPPRGVSPPRIDAGAEGEAADEEAVDEGDLADVGVVKATNRLIRNTTPLRTNSTNSFHIPHTNNSRNPHTTHLHPPPHHPIEYELFVDVSDDKFEFSALGDLFQDSHFRLQDSFVKSDVFNALPLPFTLKVAYIGHIRIEGFWGVMTSGSALRCTISDSLFVFGANQHIDWTDELQLRYAHELAVALLHRLWNRYHIEAWMPSAILCRRALPPQVPVLTEGMSKVVAIDGLQVYTSRIPTTQRSPDQWKALFHRQWPAEVHVAVLVPTDIKVKVDLEECHVTRKLKTRAVDLHVNQLNVGLDPQQVVRADVDPAPLVIVSFNVLPHIQPVEPTSASTSPIRAPFPARAMWKYAVRCVLQDVFPKRRDGQDNVLWLSKLILKYTDLYKRKMGSTYVEYVVRDLLVQHKQGNPSLPPVLPTVTSLVDRIIRQEFVKRNAKQALSDLSRGSSSSVVRRGSLERLGRVHSFLKDESAWNLVDVEAVLFDKSTKHLMPLAPSAAAVAASAQSSHKTDVMTDVVQKYQSKPMVHVDIGHIRFAFRHVDAAHAPRKKEWEFNCEFLRGCAAVAASPLLFVLLEVRLGSVTASIVGAPDSVRKLMTGAIKASLSPCAVIKFQRTLSSKLHGENSPLNCCILRSTPMLINAHLSIDSSLSLEEIATGRHKTFFCKPLHSVVKPPTTKKDRAKAFLEHALQLPTMLEVQTQAVAVEVRAPTHHVVANVLATPAWIPLVRDIALDAVEIADLHVPANRWAIAHDVAANTLQVDGLQHQVKFRNTRAGHAAAIQRLLHQLFPDLV</sequence>
<dbReference type="VEuPathDB" id="FungiDB:H257_15848"/>
<dbReference type="InterPro" id="IPR047187">
    <property type="entry name" value="SF1_C_Upf1"/>
</dbReference>
<feature type="region of interest" description="Disordered" evidence="6">
    <location>
        <begin position="1133"/>
        <end position="1161"/>
    </location>
</feature>
<feature type="compositionally biased region" description="Basic and acidic residues" evidence="6">
    <location>
        <begin position="136"/>
        <end position="146"/>
    </location>
</feature>
<keyword evidence="4" id="KW-0067">ATP-binding</keyword>
<gene>
    <name evidence="8" type="ORF">B5M09_002872</name>
</gene>
<dbReference type="EMBL" id="MZMZ02002418">
    <property type="protein sequence ID" value="RQM25943.1"/>
    <property type="molecule type" value="Genomic_DNA"/>
</dbReference>
<evidence type="ECO:0000256" key="4">
    <source>
        <dbReference type="ARBA" id="ARBA00022840"/>
    </source>
</evidence>
<feature type="compositionally biased region" description="Basic residues" evidence="6">
    <location>
        <begin position="72"/>
        <end position="86"/>
    </location>
</feature>
<dbReference type="Pfam" id="PF13087">
    <property type="entry name" value="AAA_12"/>
    <property type="match status" value="1"/>
</dbReference>
<feature type="compositionally biased region" description="Acidic residues" evidence="6">
    <location>
        <begin position="36"/>
        <end position="68"/>
    </location>
</feature>
<dbReference type="Pfam" id="PF13086">
    <property type="entry name" value="AAA_11"/>
    <property type="match status" value="1"/>
</dbReference>
<dbReference type="InterPro" id="IPR045055">
    <property type="entry name" value="DNA2/NAM7-like"/>
</dbReference>
<accession>A0A3R7WGP1</accession>
<dbReference type="Gene3D" id="3.40.50.300">
    <property type="entry name" value="P-loop containing nucleotide triphosphate hydrolases"/>
    <property type="match status" value="3"/>
</dbReference>
<name>A0A3R7WGP1_APHAT</name>
<dbReference type="CDD" id="cd18042">
    <property type="entry name" value="DEXXQc_SETX"/>
    <property type="match status" value="1"/>
</dbReference>
<dbReference type="SMART" id="SM00487">
    <property type="entry name" value="DEXDc"/>
    <property type="match status" value="1"/>
</dbReference>
<dbReference type="InterPro" id="IPR027417">
    <property type="entry name" value="P-loop_NTPase"/>
</dbReference>
<feature type="compositionally biased region" description="Low complexity" evidence="6">
    <location>
        <begin position="1142"/>
        <end position="1152"/>
    </location>
</feature>
<keyword evidence="3" id="KW-0347">Helicase</keyword>
<dbReference type="GO" id="GO:0016787">
    <property type="term" value="F:hydrolase activity"/>
    <property type="evidence" value="ECO:0007669"/>
    <property type="project" value="UniProtKB-KW"/>
</dbReference>
<dbReference type="InterPro" id="IPR041679">
    <property type="entry name" value="DNA2/NAM7-like_C"/>
</dbReference>
<feature type="compositionally biased region" description="Polar residues" evidence="6">
    <location>
        <begin position="1184"/>
        <end position="1202"/>
    </location>
</feature>
<dbReference type="GO" id="GO:0003678">
    <property type="term" value="F:DNA helicase activity"/>
    <property type="evidence" value="ECO:0007669"/>
    <property type="project" value="UniProtKB-EC"/>
</dbReference>
<keyword evidence="9" id="KW-1185">Reference proteome</keyword>
<keyword evidence="1" id="KW-0547">Nucleotide-binding</keyword>